<dbReference type="Proteomes" id="UP000250235">
    <property type="component" value="Unassembled WGS sequence"/>
</dbReference>
<keyword evidence="2" id="KW-1185">Reference proteome</keyword>
<proteinExistence type="predicted"/>
<reference evidence="1 2" key="1">
    <citation type="journal article" date="2015" name="Proc. Natl. Acad. Sci. U.S.A.">
        <title>The resurrection genome of Boea hygrometrica: A blueprint for survival of dehydration.</title>
        <authorList>
            <person name="Xiao L."/>
            <person name="Yang G."/>
            <person name="Zhang L."/>
            <person name="Yang X."/>
            <person name="Zhao S."/>
            <person name="Ji Z."/>
            <person name="Zhou Q."/>
            <person name="Hu M."/>
            <person name="Wang Y."/>
            <person name="Chen M."/>
            <person name="Xu Y."/>
            <person name="Jin H."/>
            <person name="Xiao X."/>
            <person name="Hu G."/>
            <person name="Bao F."/>
            <person name="Hu Y."/>
            <person name="Wan P."/>
            <person name="Li L."/>
            <person name="Deng X."/>
            <person name="Kuang T."/>
            <person name="Xiang C."/>
            <person name="Zhu J.K."/>
            <person name="Oliver M.J."/>
            <person name="He Y."/>
        </authorList>
    </citation>
    <scope>NUCLEOTIDE SEQUENCE [LARGE SCALE GENOMIC DNA]</scope>
    <source>
        <strain evidence="2">cv. XS01</strain>
    </source>
</reference>
<sequence>MSPLRRRFLLRLDASYLLILATGFSNHLLNMMTSLLLLRFTSSADSQLLIVMTSRLMSSQLIPYLAHLFSSAESSSADHCSSLLNDDVTADVIYKALQLIFFIAPAPACDSWIATVDRFINSTYKRYC</sequence>
<evidence type="ECO:0000313" key="1">
    <source>
        <dbReference type="EMBL" id="KZV38770.1"/>
    </source>
</evidence>
<protein>
    <submittedName>
        <fullName evidence="1">Uncharacterized protein</fullName>
    </submittedName>
</protein>
<dbReference type="AlphaFoldDB" id="A0A2Z7C2V8"/>
<name>A0A2Z7C2V8_9LAMI</name>
<accession>A0A2Z7C2V8</accession>
<gene>
    <name evidence="1" type="ORF">F511_19919</name>
</gene>
<evidence type="ECO:0000313" key="2">
    <source>
        <dbReference type="Proteomes" id="UP000250235"/>
    </source>
</evidence>
<dbReference type="EMBL" id="KV001734">
    <property type="protein sequence ID" value="KZV38770.1"/>
    <property type="molecule type" value="Genomic_DNA"/>
</dbReference>
<organism evidence="1 2">
    <name type="scientific">Dorcoceras hygrometricum</name>
    <dbReference type="NCBI Taxonomy" id="472368"/>
    <lineage>
        <taxon>Eukaryota</taxon>
        <taxon>Viridiplantae</taxon>
        <taxon>Streptophyta</taxon>
        <taxon>Embryophyta</taxon>
        <taxon>Tracheophyta</taxon>
        <taxon>Spermatophyta</taxon>
        <taxon>Magnoliopsida</taxon>
        <taxon>eudicotyledons</taxon>
        <taxon>Gunneridae</taxon>
        <taxon>Pentapetalae</taxon>
        <taxon>asterids</taxon>
        <taxon>lamiids</taxon>
        <taxon>Lamiales</taxon>
        <taxon>Gesneriaceae</taxon>
        <taxon>Didymocarpoideae</taxon>
        <taxon>Trichosporeae</taxon>
        <taxon>Loxocarpinae</taxon>
        <taxon>Dorcoceras</taxon>
    </lineage>
</organism>